<dbReference type="InterPro" id="IPR046291">
    <property type="entry name" value="DUF6328"/>
</dbReference>
<reference evidence="3" key="1">
    <citation type="journal article" date="2022" name="bioRxiv">
        <title>Discovery and biosynthetic assessment of Streptomyces ortus sp nov. isolated from a deep-sea sponge.</title>
        <authorList>
            <person name="Williams S.E."/>
        </authorList>
    </citation>
    <scope>NUCLEOTIDE SEQUENCE</scope>
    <source>
        <strain evidence="3">A15ISP2-DRY2</strain>
    </source>
</reference>
<organism evidence="3 4">
    <name type="scientific">Streptomyces ortus</name>
    <dbReference type="NCBI Taxonomy" id="2867268"/>
    <lineage>
        <taxon>Bacteria</taxon>
        <taxon>Bacillati</taxon>
        <taxon>Actinomycetota</taxon>
        <taxon>Actinomycetes</taxon>
        <taxon>Kitasatosporales</taxon>
        <taxon>Streptomycetaceae</taxon>
        <taxon>Streptomyces</taxon>
    </lineage>
</organism>
<keyword evidence="2" id="KW-0812">Transmembrane</keyword>
<sequence length="176" mass="19333">MTDTPAPTTSSEHSAPGDASGDSEAPRERANRRWNEILQETRVAQTGVQILFGFLLSVAFTPGFRDLGIIDRTIYVVTVVLGAAATGSLIAPVSIHRFLAGQRMKNELVETAHRLMMFGMFLLALTIGSTLLLILRVVLPGLIAEFLVAGVMLYFAVCWYALPLWLRRRASREESA</sequence>
<dbReference type="Pfam" id="PF19853">
    <property type="entry name" value="DUF6328"/>
    <property type="match status" value="1"/>
</dbReference>
<feature type="transmembrane region" description="Helical" evidence="2">
    <location>
        <begin position="115"/>
        <end position="135"/>
    </location>
</feature>
<protein>
    <submittedName>
        <fullName evidence="3">DUF6328 family protein</fullName>
    </submittedName>
</protein>
<feature type="transmembrane region" description="Helical" evidence="2">
    <location>
        <begin position="73"/>
        <end position="95"/>
    </location>
</feature>
<feature type="transmembrane region" description="Helical" evidence="2">
    <location>
        <begin position="43"/>
        <end position="61"/>
    </location>
</feature>
<keyword evidence="2" id="KW-1133">Transmembrane helix</keyword>
<feature type="region of interest" description="Disordered" evidence="1">
    <location>
        <begin position="1"/>
        <end position="29"/>
    </location>
</feature>
<evidence type="ECO:0000313" key="4">
    <source>
        <dbReference type="Proteomes" id="UP001165590"/>
    </source>
</evidence>
<feature type="transmembrane region" description="Helical" evidence="2">
    <location>
        <begin position="141"/>
        <end position="162"/>
    </location>
</feature>
<keyword evidence="4" id="KW-1185">Reference proteome</keyword>
<dbReference type="EMBL" id="JAIFZO010000002">
    <property type="protein sequence ID" value="MCX4234964.1"/>
    <property type="molecule type" value="Genomic_DNA"/>
</dbReference>
<comment type="caution">
    <text evidence="3">The sequence shown here is derived from an EMBL/GenBank/DDBJ whole genome shotgun (WGS) entry which is preliminary data.</text>
</comment>
<evidence type="ECO:0000313" key="3">
    <source>
        <dbReference type="EMBL" id="MCX4234964.1"/>
    </source>
</evidence>
<gene>
    <name evidence="3" type="ORF">K3769_19690</name>
</gene>
<proteinExistence type="predicted"/>
<evidence type="ECO:0000256" key="1">
    <source>
        <dbReference type="SAM" id="MobiDB-lite"/>
    </source>
</evidence>
<evidence type="ECO:0000256" key="2">
    <source>
        <dbReference type="SAM" id="Phobius"/>
    </source>
</evidence>
<keyword evidence="2" id="KW-0472">Membrane</keyword>
<feature type="compositionally biased region" description="Polar residues" evidence="1">
    <location>
        <begin position="1"/>
        <end position="13"/>
    </location>
</feature>
<accession>A0ABT3V7R9</accession>
<name>A0ABT3V7R9_9ACTN</name>
<dbReference type="Proteomes" id="UP001165590">
    <property type="component" value="Unassembled WGS sequence"/>
</dbReference>